<feature type="region of interest" description="Disordered" evidence="1">
    <location>
        <begin position="194"/>
        <end position="233"/>
    </location>
</feature>
<sequence>MDQYANPARWPFFDVKTPRPIIAERRELATGDRAFPRLIDSTIRVLAKSPSQITITYLPGTRPDDGKWKKISYHARVGDSFYDGKYSDLGIIITNPLEIYENDSQEVKDALHKFCKLEGWMEFFEDDDRANLVTKAPTPLDSVAPLAGALPSIEVSPASGVPVADGVPAANDVPAAEATAAMEAIALTKESTVIETTTSSEASEQTSNDGEVSSRDDAGEAQVVVNGIHTAHD</sequence>
<keyword evidence="3" id="KW-1185">Reference proteome</keyword>
<evidence type="ECO:0000313" key="2">
    <source>
        <dbReference type="EMBL" id="KAJ9608087.1"/>
    </source>
</evidence>
<gene>
    <name evidence="2" type="ORF">H2200_007075</name>
</gene>
<accession>A0AA38X751</accession>
<feature type="compositionally biased region" description="Low complexity" evidence="1">
    <location>
        <begin position="194"/>
        <end position="207"/>
    </location>
</feature>
<evidence type="ECO:0000313" key="3">
    <source>
        <dbReference type="Proteomes" id="UP001172673"/>
    </source>
</evidence>
<dbReference type="Proteomes" id="UP001172673">
    <property type="component" value="Unassembled WGS sequence"/>
</dbReference>
<proteinExistence type="predicted"/>
<organism evidence="2 3">
    <name type="scientific">Cladophialophora chaetospira</name>
    <dbReference type="NCBI Taxonomy" id="386627"/>
    <lineage>
        <taxon>Eukaryota</taxon>
        <taxon>Fungi</taxon>
        <taxon>Dikarya</taxon>
        <taxon>Ascomycota</taxon>
        <taxon>Pezizomycotina</taxon>
        <taxon>Eurotiomycetes</taxon>
        <taxon>Chaetothyriomycetidae</taxon>
        <taxon>Chaetothyriales</taxon>
        <taxon>Herpotrichiellaceae</taxon>
        <taxon>Cladophialophora</taxon>
    </lineage>
</organism>
<dbReference type="EMBL" id="JAPDRK010000010">
    <property type="protein sequence ID" value="KAJ9608087.1"/>
    <property type="molecule type" value="Genomic_DNA"/>
</dbReference>
<protein>
    <submittedName>
        <fullName evidence="2">Uncharacterized protein</fullName>
    </submittedName>
</protein>
<comment type="caution">
    <text evidence="2">The sequence shown here is derived from an EMBL/GenBank/DDBJ whole genome shotgun (WGS) entry which is preliminary data.</text>
</comment>
<dbReference type="AlphaFoldDB" id="A0AA38X751"/>
<reference evidence="2" key="1">
    <citation type="submission" date="2022-10" db="EMBL/GenBank/DDBJ databases">
        <title>Culturing micro-colonial fungi from biological soil crusts in the Mojave desert and describing Neophaeococcomyces mojavensis, and introducing the new genera and species Taxawa tesnikishii.</title>
        <authorList>
            <person name="Kurbessoian T."/>
            <person name="Stajich J.E."/>
        </authorList>
    </citation>
    <scope>NUCLEOTIDE SEQUENCE</scope>
    <source>
        <strain evidence="2">TK_41</strain>
    </source>
</reference>
<evidence type="ECO:0000256" key="1">
    <source>
        <dbReference type="SAM" id="MobiDB-lite"/>
    </source>
</evidence>
<name>A0AA38X751_9EURO</name>